<sequence length="95" mass="11501">MKQPAIYILTNSSNLVLYIGVTGNLSQRVWLHKTGDVEGFTQKYYVHKLVYFEIFEDFKTAIEREKQLKRWNRSWKEELISERNPSWRDLYDDIL</sequence>
<keyword evidence="3" id="KW-0378">Hydrolase</keyword>
<protein>
    <submittedName>
        <fullName evidence="3">Endonuclease</fullName>
    </submittedName>
</protein>
<keyword evidence="3" id="KW-0255">Endonuclease</keyword>
<dbReference type="GO" id="GO:0004519">
    <property type="term" value="F:endonuclease activity"/>
    <property type="evidence" value="ECO:0007669"/>
    <property type="project" value="UniProtKB-KW"/>
</dbReference>
<dbReference type="SUPFAM" id="SSF82771">
    <property type="entry name" value="GIY-YIG endonuclease"/>
    <property type="match status" value="1"/>
</dbReference>
<dbReference type="RefSeq" id="WP_102558905.1">
    <property type="nucleotide sequence ID" value="NZ_MCYL01000010.1"/>
</dbReference>
<evidence type="ECO:0000313" key="4">
    <source>
        <dbReference type="Proteomes" id="UP000235746"/>
    </source>
</evidence>
<evidence type="ECO:0000256" key="1">
    <source>
        <dbReference type="ARBA" id="ARBA00007435"/>
    </source>
</evidence>
<evidence type="ECO:0000313" key="3">
    <source>
        <dbReference type="EMBL" id="PML57947.1"/>
    </source>
</evidence>
<keyword evidence="3" id="KW-0540">Nuclease</keyword>
<organism evidence="3 4">
    <name type="scientific">Vibrio lentus</name>
    <dbReference type="NCBI Taxonomy" id="136468"/>
    <lineage>
        <taxon>Bacteria</taxon>
        <taxon>Pseudomonadati</taxon>
        <taxon>Pseudomonadota</taxon>
        <taxon>Gammaproteobacteria</taxon>
        <taxon>Vibrionales</taxon>
        <taxon>Vibrionaceae</taxon>
        <taxon>Vibrio</taxon>
    </lineage>
</organism>
<evidence type="ECO:0000259" key="2">
    <source>
        <dbReference type="PROSITE" id="PS50164"/>
    </source>
</evidence>
<accession>A0A2N7IJU6</accession>
<dbReference type="PANTHER" id="PTHR34477:SF5">
    <property type="entry name" value="BSL5627 PROTEIN"/>
    <property type="match status" value="1"/>
</dbReference>
<proteinExistence type="inferred from homology"/>
<dbReference type="CDD" id="cd10448">
    <property type="entry name" value="GIY-YIG_unchar_3"/>
    <property type="match status" value="1"/>
</dbReference>
<dbReference type="Proteomes" id="UP000235746">
    <property type="component" value="Unassembled WGS sequence"/>
</dbReference>
<gene>
    <name evidence="3" type="ORF">BCT74_18800</name>
</gene>
<name>A0A2N7IJU6_9VIBR</name>
<comment type="similarity">
    <text evidence="1">Belongs to the UPF0213 family.</text>
</comment>
<dbReference type="PROSITE" id="PS50164">
    <property type="entry name" value="GIY_YIG"/>
    <property type="match status" value="1"/>
</dbReference>
<dbReference type="PANTHER" id="PTHR34477">
    <property type="entry name" value="UPF0213 PROTEIN YHBQ"/>
    <property type="match status" value="1"/>
</dbReference>
<dbReference type="EMBL" id="MCYL01000010">
    <property type="protein sequence ID" value="PML57947.1"/>
    <property type="molecule type" value="Genomic_DNA"/>
</dbReference>
<dbReference type="Pfam" id="PF01541">
    <property type="entry name" value="GIY-YIG"/>
    <property type="match status" value="1"/>
</dbReference>
<dbReference type="InterPro" id="IPR000305">
    <property type="entry name" value="GIY-YIG_endonuc"/>
</dbReference>
<reference evidence="4" key="1">
    <citation type="submission" date="2016-07" db="EMBL/GenBank/DDBJ databases">
        <title>Nontailed viruses are major unrecognized killers of bacteria in the ocean.</title>
        <authorList>
            <person name="Kauffman K."/>
            <person name="Hussain F."/>
            <person name="Yang J."/>
            <person name="Arevalo P."/>
            <person name="Brown J."/>
            <person name="Cutler M."/>
            <person name="Kelly L."/>
            <person name="Polz M.F."/>
        </authorList>
    </citation>
    <scope>NUCLEOTIDE SEQUENCE [LARGE SCALE GENOMIC DNA]</scope>
    <source>
        <strain evidence="4">10N.261.51.B8</strain>
    </source>
</reference>
<dbReference type="InterPro" id="IPR035901">
    <property type="entry name" value="GIY-YIG_endonuc_sf"/>
</dbReference>
<comment type="caution">
    <text evidence="3">The sequence shown here is derived from an EMBL/GenBank/DDBJ whole genome shotgun (WGS) entry which is preliminary data.</text>
</comment>
<dbReference type="Gene3D" id="3.40.1440.10">
    <property type="entry name" value="GIY-YIG endonuclease"/>
    <property type="match status" value="1"/>
</dbReference>
<feature type="domain" description="GIY-YIG" evidence="2">
    <location>
        <begin position="2"/>
        <end position="78"/>
    </location>
</feature>
<dbReference type="AlphaFoldDB" id="A0A2N7IJU6"/>
<dbReference type="InterPro" id="IPR050190">
    <property type="entry name" value="UPF0213_domain"/>
</dbReference>